<name>A0A226EJW9_FOLCA</name>
<feature type="region of interest" description="Disordered" evidence="3">
    <location>
        <begin position="173"/>
        <end position="210"/>
    </location>
</feature>
<keyword evidence="2 4" id="KW-0732">Signal</keyword>
<feature type="chain" id="PRO_5013370786" description="Insulin-like domain-containing protein" evidence="4">
    <location>
        <begin position="21"/>
        <end position="342"/>
    </location>
</feature>
<feature type="region of interest" description="Disordered" evidence="3">
    <location>
        <begin position="30"/>
        <end position="85"/>
    </location>
</feature>
<dbReference type="Proteomes" id="UP000198287">
    <property type="component" value="Unassembled WGS sequence"/>
</dbReference>
<dbReference type="SUPFAM" id="SSF56994">
    <property type="entry name" value="Insulin-like"/>
    <property type="match status" value="1"/>
</dbReference>
<evidence type="ECO:0000256" key="3">
    <source>
        <dbReference type="SAM" id="MobiDB-lite"/>
    </source>
</evidence>
<evidence type="ECO:0008006" key="7">
    <source>
        <dbReference type="Google" id="ProtNLM"/>
    </source>
</evidence>
<proteinExistence type="predicted"/>
<feature type="signal peptide" evidence="4">
    <location>
        <begin position="1"/>
        <end position="20"/>
    </location>
</feature>
<evidence type="ECO:0000313" key="6">
    <source>
        <dbReference type="Proteomes" id="UP000198287"/>
    </source>
</evidence>
<accession>A0A226EJW9</accession>
<keyword evidence="6" id="KW-1185">Reference proteome</keyword>
<feature type="region of interest" description="Disordered" evidence="3">
    <location>
        <begin position="230"/>
        <end position="250"/>
    </location>
</feature>
<dbReference type="InterPro" id="IPR036438">
    <property type="entry name" value="Insulin-like_sf"/>
</dbReference>
<dbReference type="EMBL" id="LNIX01000003">
    <property type="protein sequence ID" value="OXA57995.1"/>
    <property type="molecule type" value="Genomic_DNA"/>
</dbReference>
<evidence type="ECO:0000256" key="1">
    <source>
        <dbReference type="ARBA" id="ARBA00022685"/>
    </source>
</evidence>
<protein>
    <recommendedName>
        <fullName evidence="7">Insulin-like domain-containing protein</fullName>
    </recommendedName>
</protein>
<evidence type="ECO:0000256" key="2">
    <source>
        <dbReference type="ARBA" id="ARBA00022729"/>
    </source>
</evidence>
<dbReference type="GO" id="GO:0005576">
    <property type="term" value="C:extracellular region"/>
    <property type="evidence" value="ECO:0007669"/>
    <property type="project" value="UniProtKB-ARBA"/>
</dbReference>
<dbReference type="Gene3D" id="1.10.100.10">
    <property type="entry name" value="Insulin-like"/>
    <property type="match status" value="1"/>
</dbReference>
<evidence type="ECO:0000313" key="5">
    <source>
        <dbReference type="EMBL" id="OXA57995.1"/>
    </source>
</evidence>
<feature type="region of interest" description="Disordered" evidence="3">
    <location>
        <begin position="270"/>
        <end position="318"/>
    </location>
</feature>
<evidence type="ECO:0000256" key="4">
    <source>
        <dbReference type="SAM" id="SignalP"/>
    </source>
</evidence>
<comment type="caution">
    <text evidence="5">The sequence shown here is derived from an EMBL/GenBank/DDBJ whole genome shotgun (WGS) entry which is preliminary data.</text>
</comment>
<sequence>MGSLSFLLVVVMGMVVVALGSPLSRYGEVEEDGSLGEDGYYNDGPEVISPQSEEEPARRPPRPSRPLPLKTVRRSEPTLSPHQEEEKFQQCQMNLLWHLQEACTDPKYTQLRVMIRHRMARMQLISAKNGGDGGASSQNPFPSWPRSENVVDACCKKQCGIEQLLMFCPTSVTTTMAPTTPPPTTTTPPTSPTPPPSPPEQLEQQTSEKRQSSFLPFLVSLLALGLPKKSKERHHPLQHQDGRIFGAGRNHHRNPLAQREEWQVDIIVRPEQQDRYPSGDGSNVKPKFGTPSYARGGSGAEQPESRRHRPTNLFVVDETPVADERVSFEIGTGGGTRDDLKY</sequence>
<dbReference type="AlphaFoldDB" id="A0A226EJW9"/>
<feature type="compositionally biased region" description="Pro residues" evidence="3">
    <location>
        <begin position="179"/>
        <end position="199"/>
    </location>
</feature>
<organism evidence="5 6">
    <name type="scientific">Folsomia candida</name>
    <name type="common">Springtail</name>
    <dbReference type="NCBI Taxonomy" id="158441"/>
    <lineage>
        <taxon>Eukaryota</taxon>
        <taxon>Metazoa</taxon>
        <taxon>Ecdysozoa</taxon>
        <taxon>Arthropoda</taxon>
        <taxon>Hexapoda</taxon>
        <taxon>Collembola</taxon>
        <taxon>Entomobryomorpha</taxon>
        <taxon>Isotomoidea</taxon>
        <taxon>Isotomidae</taxon>
        <taxon>Proisotominae</taxon>
        <taxon>Folsomia</taxon>
    </lineage>
</organism>
<gene>
    <name evidence="5" type="ORF">Fcan01_08559</name>
</gene>
<keyword evidence="1" id="KW-0165">Cleavage on pair of basic residues</keyword>
<reference evidence="5 6" key="1">
    <citation type="submission" date="2015-12" db="EMBL/GenBank/DDBJ databases">
        <title>The genome of Folsomia candida.</title>
        <authorList>
            <person name="Faddeeva A."/>
            <person name="Derks M.F."/>
            <person name="Anvar Y."/>
            <person name="Smit S."/>
            <person name="Van Straalen N."/>
            <person name="Roelofs D."/>
        </authorList>
    </citation>
    <scope>NUCLEOTIDE SEQUENCE [LARGE SCALE GENOMIC DNA]</scope>
    <source>
        <strain evidence="5 6">VU population</strain>
        <tissue evidence="5">Whole body</tissue>
    </source>
</reference>